<feature type="chain" id="PRO_5025342006" description="Peptidase A2 domain-containing protein" evidence="2">
    <location>
        <begin position="20"/>
        <end position="464"/>
    </location>
</feature>
<gene>
    <name evidence="3" type="ORF">K469DRAFT_750807</name>
</gene>
<dbReference type="EMBL" id="ML994637">
    <property type="protein sequence ID" value="KAF2184626.1"/>
    <property type="molecule type" value="Genomic_DNA"/>
</dbReference>
<protein>
    <recommendedName>
        <fullName evidence="5">Peptidase A2 domain-containing protein</fullName>
    </recommendedName>
</protein>
<dbReference type="OrthoDB" id="5426765at2759"/>
<name>A0A6A6E406_9PEZI</name>
<evidence type="ECO:0000256" key="1">
    <source>
        <dbReference type="SAM" id="MobiDB-lite"/>
    </source>
</evidence>
<keyword evidence="2" id="KW-0732">Signal</keyword>
<keyword evidence="4" id="KW-1185">Reference proteome</keyword>
<evidence type="ECO:0008006" key="5">
    <source>
        <dbReference type="Google" id="ProtNLM"/>
    </source>
</evidence>
<reference evidence="3" key="1">
    <citation type="journal article" date="2020" name="Stud. Mycol.">
        <title>101 Dothideomycetes genomes: a test case for predicting lifestyles and emergence of pathogens.</title>
        <authorList>
            <person name="Haridas S."/>
            <person name="Albert R."/>
            <person name="Binder M."/>
            <person name="Bloem J."/>
            <person name="Labutti K."/>
            <person name="Salamov A."/>
            <person name="Andreopoulos B."/>
            <person name="Baker S."/>
            <person name="Barry K."/>
            <person name="Bills G."/>
            <person name="Bluhm B."/>
            <person name="Cannon C."/>
            <person name="Castanera R."/>
            <person name="Culley D."/>
            <person name="Daum C."/>
            <person name="Ezra D."/>
            <person name="Gonzalez J."/>
            <person name="Henrissat B."/>
            <person name="Kuo A."/>
            <person name="Liang C."/>
            <person name="Lipzen A."/>
            <person name="Lutzoni F."/>
            <person name="Magnuson J."/>
            <person name="Mondo S."/>
            <person name="Nolan M."/>
            <person name="Ohm R."/>
            <person name="Pangilinan J."/>
            <person name="Park H.-J."/>
            <person name="Ramirez L."/>
            <person name="Alfaro M."/>
            <person name="Sun H."/>
            <person name="Tritt A."/>
            <person name="Yoshinaga Y."/>
            <person name="Zwiers L.-H."/>
            <person name="Turgeon B."/>
            <person name="Goodwin S."/>
            <person name="Spatafora J."/>
            <person name="Crous P."/>
            <person name="Grigoriev I."/>
        </authorList>
    </citation>
    <scope>NUCLEOTIDE SEQUENCE</scope>
    <source>
        <strain evidence="3">CBS 207.26</strain>
    </source>
</reference>
<feature type="region of interest" description="Disordered" evidence="1">
    <location>
        <begin position="334"/>
        <end position="400"/>
    </location>
</feature>
<accession>A0A6A6E406</accession>
<feature type="compositionally biased region" description="Basic and acidic residues" evidence="1">
    <location>
        <begin position="360"/>
        <end position="380"/>
    </location>
</feature>
<feature type="compositionally biased region" description="Basic and acidic residues" evidence="1">
    <location>
        <begin position="339"/>
        <end position="349"/>
    </location>
</feature>
<dbReference type="CDD" id="cd00303">
    <property type="entry name" value="retropepsin_like"/>
    <property type="match status" value="1"/>
</dbReference>
<dbReference type="InterPro" id="IPR021109">
    <property type="entry name" value="Peptidase_aspartic_dom_sf"/>
</dbReference>
<feature type="signal peptide" evidence="2">
    <location>
        <begin position="1"/>
        <end position="19"/>
    </location>
</feature>
<dbReference type="AlphaFoldDB" id="A0A6A6E406"/>
<feature type="region of interest" description="Disordered" evidence="1">
    <location>
        <begin position="414"/>
        <end position="464"/>
    </location>
</feature>
<dbReference type="Gene3D" id="2.40.70.10">
    <property type="entry name" value="Acid Proteases"/>
    <property type="match status" value="1"/>
</dbReference>
<sequence length="464" mass="50645">MSGVEVAGLVIGLVRVASAFNSLAGAPAIPGGKEHALLLQDYTLSMRILEDCAAITKTVPDGGVPRVMEEATHQCISLAEEVVVRQEKWSARKGALRQVTGLASWEKLERMNKAFRDRVLILHASCQSFLLRTLLESKNDQRIGTEKQLLEYISRHERSYPEGSVRSGRSFDLERATFFTVGQESTGRESVADVVTLAEKVVTQTIAKGISFDSNPSLTFGTIALTHKAQPRYVPVRAKYDTGSDVNLVPAELIVSNDLSSLLVEEEDTFIGLNHQEYHTRHTITLKWCAVNMHKMRTTTFHVTDDLPFDMVLGDPFIQENAVFDPQRVALPLRRKHRGSAERKEEGERKKAHAQAAAEELQRTRNEDARKRALEKEARRLAMAQTSASSMISGSSGRLGQYPNISVITGGAVNAASSPSTSHSPSLITPTTSSSNTHDPLSASSTNTDPTTHSAASAPGSSMV</sequence>
<feature type="compositionally biased region" description="Low complexity" evidence="1">
    <location>
        <begin position="387"/>
        <end position="396"/>
    </location>
</feature>
<evidence type="ECO:0000313" key="4">
    <source>
        <dbReference type="Proteomes" id="UP000800200"/>
    </source>
</evidence>
<dbReference type="Proteomes" id="UP000800200">
    <property type="component" value="Unassembled WGS sequence"/>
</dbReference>
<organism evidence="3 4">
    <name type="scientific">Zopfia rhizophila CBS 207.26</name>
    <dbReference type="NCBI Taxonomy" id="1314779"/>
    <lineage>
        <taxon>Eukaryota</taxon>
        <taxon>Fungi</taxon>
        <taxon>Dikarya</taxon>
        <taxon>Ascomycota</taxon>
        <taxon>Pezizomycotina</taxon>
        <taxon>Dothideomycetes</taxon>
        <taxon>Dothideomycetes incertae sedis</taxon>
        <taxon>Zopfiaceae</taxon>
        <taxon>Zopfia</taxon>
    </lineage>
</organism>
<proteinExistence type="predicted"/>
<evidence type="ECO:0000313" key="3">
    <source>
        <dbReference type="EMBL" id="KAF2184626.1"/>
    </source>
</evidence>
<evidence type="ECO:0000256" key="2">
    <source>
        <dbReference type="SAM" id="SignalP"/>
    </source>
</evidence>
<feature type="compositionally biased region" description="Polar residues" evidence="1">
    <location>
        <begin position="438"/>
        <end position="464"/>
    </location>
</feature>
<feature type="compositionally biased region" description="Low complexity" evidence="1">
    <location>
        <begin position="417"/>
        <end position="437"/>
    </location>
</feature>